<sequence length="96" mass="10399">MDIASRRIRLERERIRSDLLSRAPALERRLTETSSGSLVASVPGGDAIEVGRLPVGGATSWVVVERRGSRIRVLPCRSARQVVDTVLSGLRAVHAA</sequence>
<dbReference type="RefSeq" id="WP_109275462.1">
    <property type="nucleotide sequence ID" value="NZ_QFKX01000002.1"/>
</dbReference>
<keyword evidence="2" id="KW-1185">Reference proteome</keyword>
<dbReference type="EMBL" id="QFKX01000002">
    <property type="protein sequence ID" value="PWH06867.1"/>
    <property type="molecule type" value="Genomic_DNA"/>
</dbReference>
<evidence type="ECO:0000313" key="1">
    <source>
        <dbReference type="EMBL" id="PWH06867.1"/>
    </source>
</evidence>
<evidence type="ECO:0000313" key="2">
    <source>
        <dbReference type="Proteomes" id="UP000245590"/>
    </source>
</evidence>
<proteinExistence type="predicted"/>
<gene>
    <name evidence="1" type="ORF">DEO23_08180</name>
</gene>
<accession>A0A2U2RLV9</accession>
<name>A0A2U2RLV9_9MICO</name>
<reference evidence="1 2" key="1">
    <citation type="submission" date="2018-05" db="EMBL/GenBank/DDBJ databases">
        <title>Brachybacterium sp. M1HQ-2T, whole genome shotgun sequence.</title>
        <authorList>
            <person name="Tuo L."/>
        </authorList>
    </citation>
    <scope>NUCLEOTIDE SEQUENCE [LARGE SCALE GENOMIC DNA]</scope>
    <source>
        <strain evidence="1 2">M1HQ-2</strain>
    </source>
</reference>
<protein>
    <submittedName>
        <fullName evidence="1">Uncharacterized protein</fullName>
    </submittedName>
</protein>
<dbReference type="AlphaFoldDB" id="A0A2U2RLV9"/>
<comment type="caution">
    <text evidence="1">The sequence shown here is derived from an EMBL/GenBank/DDBJ whole genome shotgun (WGS) entry which is preliminary data.</text>
</comment>
<dbReference type="Proteomes" id="UP000245590">
    <property type="component" value="Unassembled WGS sequence"/>
</dbReference>
<organism evidence="1 2">
    <name type="scientific">Brachybacterium endophyticum</name>
    <dbReference type="NCBI Taxonomy" id="2182385"/>
    <lineage>
        <taxon>Bacteria</taxon>
        <taxon>Bacillati</taxon>
        <taxon>Actinomycetota</taxon>
        <taxon>Actinomycetes</taxon>
        <taxon>Micrococcales</taxon>
        <taxon>Dermabacteraceae</taxon>
        <taxon>Brachybacterium</taxon>
    </lineage>
</organism>